<name>A0ACC0WMX4_9STRA</name>
<proteinExistence type="predicted"/>
<dbReference type="EMBL" id="CM047589">
    <property type="protein sequence ID" value="KAI9920230.1"/>
    <property type="molecule type" value="Genomic_DNA"/>
</dbReference>
<reference evidence="1 2" key="1">
    <citation type="journal article" date="2022" name="bioRxiv">
        <title>The genome of the oomycete Peronosclerospora sorghi, a cosmopolitan pathogen of maize and sorghum, is inflated with dispersed pseudogenes.</title>
        <authorList>
            <person name="Fletcher K."/>
            <person name="Martin F."/>
            <person name="Isakeit T."/>
            <person name="Cavanaugh K."/>
            <person name="Magill C."/>
            <person name="Michelmore R."/>
        </authorList>
    </citation>
    <scope>NUCLEOTIDE SEQUENCE [LARGE SCALE GENOMIC DNA]</scope>
    <source>
        <strain evidence="1">P6</strain>
    </source>
</reference>
<organism evidence="1 2">
    <name type="scientific">Peronosclerospora sorghi</name>
    <dbReference type="NCBI Taxonomy" id="230839"/>
    <lineage>
        <taxon>Eukaryota</taxon>
        <taxon>Sar</taxon>
        <taxon>Stramenopiles</taxon>
        <taxon>Oomycota</taxon>
        <taxon>Peronosporomycetes</taxon>
        <taxon>Peronosporales</taxon>
        <taxon>Peronosporaceae</taxon>
        <taxon>Peronosclerospora</taxon>
    </lineage>
</organism>
<keyword evidence="2" id="KW-1185">Reference proteome</keyword>
<gene>
    <name evidence="1" type="ORF">PsorP6_015444</name>
</gene>
<protein>
    <submittedName>
        <fullName evidence="1">Uncharacterized protein</fullName>
    </submittedName>
</protein>
<sequence length="66" mass="7899">MFENEEIEESEVMMVWNGSWSSLCWFSVDELHLLYDLLCQVTFPRPGNFWNLDKVFCPCQRSDKFA</sequence>
<dbReference type="Proteomes" id="UP001163321">
    <property type="component" value="Chromosome 10"/>
</dbReference>
<evidence type="ECO:0000313" key="2">
    <source>
        <dbReference type="Proteomes" id="UP001163321"/>
    </source>
</evidence>
<accession>A0ACC0WMX4</accession>
<evidence type="ECO:0000313" key="1">
    <source>
        <dbReference type="EMBL" id="KAI9920230.1"/>
    </source>
</evidence>
<comment type="caution">
    <text evidence="1">The sequence shown here is derived from an EMBL/GenBank/DDBJ whole genome shotgun (WGS) entry which is preliminary data.</text>
</comment>